<feature type="chain" id="PRO_5040431419" evidence="1">
    <location>
        <begin position="20"/>
        <end position="197"/>
    </location>
</feature>
<evidence type="ECO:0000313" key="3">
    <source>
        <dbReference type="Proteomes" id="UP000700596"/>
    </source>
</evidence>
<name>A0A9P9IGR7_9PLEO</name>
<dbReference type="Proteomes" id="UP000700596">
    <property type="component" value="Unassembled WGS sequence"/>
</dbReference>
<dbReference type="EMBL" id="JAGMWT010000012">
    <property type="protein sequence ID" value="KAH7118760.1"/>
    <property type="molecule type" value="Genomic_DNA"/>
</dbReference>
<dbReference type="AlphaFoldDB" id="A0A9P9IGR7"/>
<accession>A0A9P9IGR7</accession>
<dbReference type="OrthoDB" id="10555839at2759"/>
<evidence type="ECO:0000256" key="1">
    <source>
        <dbReference type="SAM" id="SignalP"/>
    </source>
</evidence>
<protein>
    <submittedName>
        <fullName evidence="2">Uncharacterized protein</fullName>
    </submittedName>
</protein>
<comment type="caution">
    <text evidence="2">The sequence shown here is derived from an EMBL/GenBank/DDBJ whole genome shotgun (WGS) entry which is preliminary data.</text>
</comment>
<evidence type="ECO:0000313" key="2">
    <source>
        <dbReference type="EMBL" id="KAH7118760.1"/>
    </source>
</evidence>
<gene>
    <name evidence="2" type="ORF">B0J11DRAFT_74865</name>
</gene>
<keyword evidence="1" id="KW-0732">Signal</keyword>
<keyword evidence="3" id="KW-1185">Reference proteome</keyword>
<proteinExistence type="predicted"/>
<sequence>MHILLTLLPILSALPLALAIPTTSSHHLSLSPRQRRPDERGRISLYLTSGPNSNTPLSRVGCLNAYGRLINTSSPSLCAIYTLAQLDPFTGSTTQGQCGYHDERETVNDDAGFGWYAFTCRQELRNVSLQDQLSPVPGPNGITHLVTAAGSGPNWMWYAKRGSAGENDAVEVFFQGPKLGEGRLSLVALWEREIIMV</sequence>
<feature type="signal peptide" evidence="1">
    <location>
        <begin position="1"/>
        <end position="19"/>
    </location>
</feature>
<organism evidence="2 3">
    <name type="scientific">Dendryphion nanum</name>
    <dbReference type="NCBI Taxonomy" id="256645"/>
    <lineage>
        <taxon>Eukaryota</taxon>
        <taxon>Fungi</taxon>
        <taxon>Dikarya</taxon>
        <taxon>Ascomycota</taxon>
        <taxon>Pezizomycotina</taxon>
        <taxon>Dothideomycetes</taxon>
        <taxon>Pleosporomycetidae</taxon>
        <taxon>Pleosporales</taxon>
        <taxon>Torulaceae</taxon>
        <taxon>Dendryphion</taxon>
    </lineage>
</organism>
<reference evidence="2" key="1">
    <citation type="journal article" date="2021" name="Nat. Commun.">
        <title>Genetic determinants of endophytism in the Arabidopsis root mycobiome.</title>
        <authorList>
            <person name="Mesny F."/>
            <person name="Miyauchi S."/>
            <person name="Thiergart T."/>
            <person name="Pickel B."/>
            <person name="Atanasova L."/>
            <person name="Karlsson M."/>
            <person name="Huettel B."/>
            <person name="Barry K.W."/>
            <person name="Haridas S."/>
            <person name="Chen C."/>
            <person name="Bauer D."/>
            <person name="Andreopoulos W."/>
            <person name="Pangilinan J."/>
            <person name="LaButti K."/>
            <person name="Riley R."/>
            <person name="Lipzen A."/>
            <person name="Clum A."/>
            <person name="Drula E."/>
            <person name="Henrissat B."/>
            <person name="Kohler A."/>
            <person name="Grigoriev I.V."/>
            <person name="Martin F.M."/>
            <person name="Hacquard S."/>
        </authorList>
    </citation>
    <scope>NUCLEOTIDE SEQUENCE</scope>
    <source>
        <strain evidence="2">MPI-CAGE-CH-0243</strain>
    </source>
</reference>